<reference evidence="2 3" key="1">
    <citation type="submission" date="2018-11" db="EMBL/GenBank/DDBJ databases">
        <title>Genomic Encyclopedia of Type Strains, Phase IV (KMG-IV): sequencing the most valuable type-strain genomes for metagenomic binning, comparative biology and taxonomic classification.</title>
        <authorList>
            <person name="Goeker M."/>
        </authorList>
    </citation>
    <scope>NUCLEOTIDE SEQUENCE [LARGE SCALE GENOMIC DNA]</scope>
    <source>
        <strain evidence="2 3">DSM 29158</strain>
    </source>
</reference>
<keyword evidence="1" id="KW-0472">Membrane</keyword>
<dbReference type="RefSeq" id="WP_123807192.1">
    <property type="nucleotide sequence ID" value="NZ_RKRK01000002.1"/>
</dbReference>
<feature type="transmembrane region" description="Helical" evidence="1">
    <location>
        <begin position="14"/>
        <end position="36"/>
    </location>
</feature>
<keyword evidence="3" id="KW-1185">Reference proteome</keyword>
<keyword evidence="1" id="KW-0812">Transmembrane</keyword>
<evidence type="ECO:0000313" key="3">
    <source>
        <dbReference type="Proteomes" id="UP000277108"/>
    </source>
</evidence>
<dbReference type="Proteomes" id="UP000277108">
    <property type="component" value="Unassembled WGS sequence"/>
</dbReference>
<keyword evidence="1" id="KW-1133">Transmembrane helix</keyword>
<evidence type="ECO:0000256" key="1">
    <source>
        <dbReference type="SAM" id="Phobius"/>
    </source>
</evidence>
<evidence type="ECO:0000313" key="2">
    <source>
        <dbReference type="EMBL" id="RPF57578.1"/>
    </source>
</evidence>
<organism evidence="2 3">
    <name type="scientific">Abyssicoccus albus</name>
    <dbReference type="NCBI Taxonomy" id="1817405"/>
    <lineage>
        <taxon>Bacteria</taxon>
        <taxon>Bacillati</taxon>
        <taxon>Bacillota</taxon>
        <taxon>Bacilli</taxon>
        <taxon>Bacillales</taxon>
        <taxon>Abyssicoccaceae</taxon>
    </lineage>
</organism>
<accession>A0A3N5C5M2</accession>
<comment type="caution">
    <text evidence="2">The sequence shown here is derived from an EMBL/GenBank/DDBJ whole genome shotgun (WGS) entry which is preliminary data.</text>
</comment>
<dbReference type="EMBL" id="RKRK01000002">
    <property type="protein sequence ID" value="RPF57578.1"/>
    <property type="molecule type" value="Genomic_DNA"/>
</dbReference>
<name>A0A3N5C5M2_9BACL</name>
<dbReference type="AlphaFoldDB" id="A0A3N5C5M2"/>
<gene>
    <name evidence="2" type="ORF">EDD62_0199</name>
</gene>
<dbReference type="OrthoDB" id="2390218at2"/>
<sequence>MMEFLYFPEDKTEYIPAMLSLTFFFILAFICYRIFVIKARKEEQSMKQFEEEVMKRIEEERRNE</sequence>
<protein>
    <submittedName>
        <fullName evidence="2">Uncharacterized protein</fullName>
    </submittedName>
</protein>
<proteinExistence type="predicted"/>